<dbReference type="Pfam" id="PF24344">
    <property type="entry name" value="PH_23"/>
    <property type="match status" value="1"/>
</dbReference>
<organism evidence="5 6">
    <name type="scientific">Rhizodiscina lignyota</name>
    <dbReference type="NCBI Taxonomy" id="1504668"/>
    <lineage>
        <taxon>Eukaryota</taxon>
        <taxon>Fungi</taxon>
        <taxon>Dikarya</taxon>
        <taxon>Ascomycota</taxon>
        <taxon>Pezizomycotina</taxon>
        <taxon>Dothideomycetes</taxon>
        <taxon>Pleosporomycetidae</taxon>
        <taxon>Aulographales</taxon>
        <taxon>Rhizodiscinaceae</taxon>
        <taxon>Rhizodiscina</taxon>
    </lineage>
</organism>
<feature type="compositionally biased region" description="Basic and acidic residues" evidence="1">
    <location>
        <begin position="1462"/>
        <end position="1473"/>
    </location>
</feature>
<feature type="compositionally biased region" description="Basic residues" evidence="1">
    <location>
        <begin position="727"/>
        <end position="738"/>
    </location>
</feature>
<protein>
    <submittedName>
        <fullName evidence="5">Uncharacterized protein</fullName>
    </submittedName>
</protein>
<gene>
    <name evidence="5" type="ORF">NA57DRAFT_62880</name>
</gene>
<feature type="compositionally biased region" description="Pro residues" evidence="1">
    <location>
        <begin position="584"/>
        <end position="594"/>
    </location>
</feature>
<feature type="compositionally biased region" description="Basic and acidic residues" evidence="1">
    <location>
        <begin position="665"/>
        <end position="682"/>
    </location>
</feature>
<feature type="region of interest" description="Disordered" evidence="1">
    <location>
        <begin position="176"/>
        <end position="597"/>
    </location>
</feature>
<feature type="compositionally biased region" description="Basic and acidic residues" evidence="1">
    <location>
        <begin position="426"/>
        <end position="441"/>
    </location>
</feature>
<feature type="compositionally biased region" description="Polar residues" evidence="1">
    <location>
        <begin position="523"/>
        <end position="532"/>
    </location>
</feature>
<feature type="domain" description="PH" evidence="3">
    <location>
        <begin position="1141"/>
        <end position="1285"/>
    </location>
</feature>
<feature type="compositionally biased region" description="Pro residues" evidence="1">
    <location>
        <begin position="1624"/>
        <end position="1637"/>
    </location>
</feature>
<feature type="region of interest" description="Disordered" evidence="1">
    <location>
        <begin position="1294"/>
        <end position="1752"/>
    </location>
</feature>
<feature type="compositionally biased region" description="Low complexity" evidence="1">
    <location>
        <begin position="688"/>
        <end position="703"/>
    </location>
</feature>
<sequence length="2183" mass="236997">MPAPVVQVRRKSTANPRENSPEKDGSPKKLNLGSPIGPHGETSTQDKIRKWQTEGGGVAAIIDELAIESESDDKPALSAERQTSPKKKIAGAKGSPARPVVDEDVKRAVAPKKRIVSDAHWVKKVPKPDPPPPPPPEKPEGVWVRKKAKEEVQVQVQEEESGPELEAVWVRKKLKDEIPQDEPQEDSPAGPELGWVRKPVKPKSDEEREIVPLAPLSPVKKTTRPKKQDKTPETPARKPTGIAAWINEVEETPIPHSQSSRKSRTSKSWDEVDGSSAPGSAKNSRYSKSGDEIGDNSTWHSRKKSRPSKSADEEERASDPRTASRRGRRQVSDMSWKAGDESLDIPKPTRKRASSPMDTRDPRERAAELVAKRHDSDHGANRRTRSVSPAAPPLPLIAPIEPLKPKRKSRRERPRSLSPPAVIPSLEKHTPERSSRKERVRSTSPPPEKHTPRRSSRRDRAFSRGKSEPLADSASPADDEGADVELRRLKRSLRERNVPDKSPADEDDEGGVERRRLQRSLKQRNFSYTPTIPSDEVSESPRNAPAAPTETPDRIRSSKKKRSERPKSSHSPSIKQQASETVPAPVPAPAPATAPAPKVFGNRVEAWLTGTQDPFVEDGRSSSAPSKPAARSDVSSSYLASSYFTSSSFTDTVAPSDAISNAQNRAERERRRARLRTYDTRPKSKYIPEASSSPKTPETPKTPSEARDADPEIQTEYSSSASASTLKRSRARRNHSHSPVKEHIASPLRESSPQEPSDYTASTASSAPPPPQHSTSAVDDVASSVTSSSIDPPSFQPAGNEVGPRRGSFPLKRAFPTTGKRLSTIASVETFTTKAQNAAPSIAEGSEAAPTITQDENHNKAAESEAGGSNAESSAPTLKGNQTSLKRRLTKHADLMSVLSLPRTGKSIVSARSIRTNRSRLATATMADLMDELGSDEAKYMRELRTLVDGVIPVLLSCVLSKADSAVAAGLFSRSTNGKDANVTQPIVEMGVALERLKSVHRRIPQGDSDALLTWAQNAQKVYTDYVKAWRLGFQDVVVNLAPADKDAAGKGGDDTAWEDRLPQNEDGDIVNADGERVDVAFLLKRPLVRVKYLSKTLKGINILKPSDQAAKLADAYQNIVILARNRTNEERARLEDEAAANIDPTRARDLKSLAPLAGVSIDPKQFVKARDYFDMHLLHSSGQEIDCRIEILMRDETSGQKAENHAGDLLICEIDGKGRWLFFPPIQRSRVSARRGDAPDQIILMVRGVDSTAQEWRELLSLTMNDEQAVLEWIEMLGVTPVPPHLTRAKSFMTKSERPISSHAPSSTAPSSTISSSYLTVDTASTPLQKSRTPSPREIEIPIGEKAGATSKRWSKMAPESTKRSPSPVSPITPPSEEHYREPRSTKSDNSIDATPTRRRSGDKDIAQKRSDDRDGYESDSPFKSIKEAFLNLTGNGSPTLKRSKAKRLSRHYSSSPADEEPTRPSEGRRNSYQDGAPKHRQASRRGDAASSAPATPGAKSQESKGYSVWYPPSGNEESSESESEDEVKILPKKLQKPRPDLHRRASSVPTLDLPTIPKLRKASQNSVPQTPIKEGPSTESQAAVKAKEPPASAPSKLQKELPARYKRASRSPEREKLSGNPPTSPPSSPPAPPPHRASVTLPLRGSPATQLTPTPPGKKTHRRTSSPLKHEYQPSTASESASETEESASDDDSISSESELDDDDVPLGLLKKPEKPPTPPETLYSPPGGTVAPSQSASQAPYRTVPEQATKASKTIASIFAWSDKGHWESLHPDECSIVITPGLIQAFEMSAAHSLEKKEAGAASQAPSDSSVPTGRPLVGLELTPLVPLRRGTAVDISIRSPPTENSLLAKAGNNIMLRSRSPEECEALYNLINYARINNPTYIALQNARGSQAQMSWAEAMDRQNAARASSATGNSSWWQFGGSNKSKSYRANSTRAASTNAMSESSIRSSASMFSAMKRFSGGGKLFNVARSSVSWKRSSGGSTGNSDSLSGSGASTPPVEAENLPPGTIASVKARLYIRETNNRWRDLGQTKLNIMQPAPPPTPPTPQYRNASGAGAASTAPSSSTNSSAAHSANSAPPVMITQNSNSPRGLQTGPQKRILVQGKTKGEILLDVTLGESCFERVGRTGVAVSVWERIEAPVAARGGVAPGVVKTYMLQTRSERECAYAFSLLGKLRY</sequence>
<feature type="region of interest" description="Disordered" evidence="1">
    <location>
        <begin position="1981"/>
        <end position="2013"/>
    </location>
</feature>
<keyword evidence="6" id="KW-1185">Reference proteome</keyword>
<dbReference type="InterPro" id="IPR056223">
    <property type="entry name" value="PH_24"/>
</dbReference>
<proteinExistence type="predicted"/>
<name>A0A9P4ME94_9PEZI</name>
<feature type="region of interest" description="Disordered" evidence="1">
    <location>
        <begin position="837"/>
        <end position="884"/>
    </location>
</feature>
<feature type="domain" description="DBL homology" evidence="2">
    <location>
        <begin position="922"/>
        <end position="1127"/>
    </location>
</feature>
<feature type="compositionally biased region" description="Acidic residues" evidence="1">
    <location>
        <begin position="1684"/>
        <end position="1707"/>
    </location>
</feature>
<feature type="compositionally biased region" description="Basic and acidic residues" evidence="1">
    <location>
        <begin position="484"/>
        <end position="504"/>
    </location>
</feature>
<evidence type="ECO:0000259" key="2">
    <source>
        <dbReference type="Pfam" id="PF24340"/>
    </source>
</evidence>
<feature type="compositionally biased region" description="Basic and acidic residues" evidence="1">
    <location>
        <begin position="1401"/>
        <end position="1418"/>
    </location>
</feature>
<feature type="compositionally biased region" description="Low complexity" evidence="1">
    <location>
        <begin position="864"/>
        <end position="875"/>
    </location>
</feature>
<feature type="region of interest" description="Disordered" evidence="1">
    <location>
        <begin position="1801"/>
        <end position="1820"/>
    </location>
</feature>
<dbReference type="Proteomes" id="UP000799772">
    <property type="component" value="Unassembled WGS sequence"/>
</dbReference>
<feature type="region of interest" description="Disordered" evidence="1">
    <location>
        <begin position="610"/>
        <end position="815"/>
    </location>
</feature>
<dbReference type="InterPro" id="IPR056416">
    <property type="entry name" value="DH_2_fung"/>
</dbReference>
<feature type="domain" description="PH" evidence="4">
    <location>
        <begin position="1748"/>
        <end position="1894"/>
    </location>
</feature>
<feature type="compositionally biased region" description="Polar residues" evidence="1">
    <location>
        <begin position="277"/>
        <end position="287"/>
    </location>
</feature>
<evidence type="ECO:0000259" key="3">
    <source>
        <dbReference type="Pfam" id="PF24344"/>
    </source>
</evidence>
<feature type="compositionally biased region" description="Basic residues" evidence="1">
    <location>
        <begin position="1443"/>
        <end position="1452"/>
    </location>
</feature>
<reference evidence="5" key="1">
    <citation type="journal article" date="2020" name="Stud. Mycol.">
        <title>101 Dothideomycetes genomes: a test case for predicting lifestyles and emergence of pathogens.</title>
        <authorList>
            <person name="Haridas S."/>
            <person name="Albert R."/>
            <person name="Binder M."/>
            <person name="Bloem J."/>
            <person name="Labutti K."/>
            <person name="Salamov A."/>
            <person name="Andreopoulos B."/>
            <person name="Baker S."/>
            <person name="Barry K."/>
            <person name="Bills G."/>
            <person name="Bluhm B."/>
            <person name="Cannon C."/>
            <person name="Castanera R."/>
            <person name="Culley D."/>
            <person name="Daum C."/>
            <person name="Ezra D."/>
            <person name="Gonzalez J."/>
            <person name="Henrissat B."/>
            <person name="Kuo A."/>
            <person name="Liang C."/>
            <person name="Lipzen A."/>
            <person name="Lutzoni F."/>
            <person name="Magnuson J."/>
            <person name="Mondo S."/>
            <person name="Nolan M."/>
            <person name="Ohm R."/>
            <person name="Pangilinan J."/>
            <person name="Park H.-J."/>
            <person name="Ramirez L."/>
            <person name="Alfaro M."/>
            <person name="Sun H."/>
            <person name="Tritt A."/>
            <person name="Yoshinaga Y."/>
            <person name="Zwiers L.-H."/>
            <person name="Turgeon B."/>
            <person name="Goodwin S."/>
            <person name="Spatafora J."/>
            <person name="Crous P."/>
            <person name="Grigoriev I."/>
        </authorList>
    </citation>
    <scope>NUCLEOTIDE SEQUENCE</scope>
    <source>
        <strain evidence="5">CBS 133067</strain>
    </source>
</reference>
<feature type="compositionally biased region" description="Low complexity" evidence="1">
    <location>
        <begin position="1302"/>
        <end position="1318"/>
    </location>
</feature>
<dbReference type="OrthoDB" id="5408934at2759"/>
<evidence type="ECO:0000259" key="4">
    <source>
        <dbReference type="Pfam" id="PF24345"/>
    </source>
</evidence>
<evidence type="ECO:0000256" key="1">
    <source>
        <dbReference type="SAM" id="MobiDB-lite"/>
    </source>
</evidence>
<feature type="compositionally biased region" description="Polar residues" evidence="1">
    <location>
        <begin position="1319"/>
        <end position="1335"/>
    </location>
</feature>
<evidence type="ECO:0000313" key="6">
    <source>
        <dbReference type="Proteomes" id="UP000799772"/>
    </source>
</evidence>
<evidence type="ECO:0000313" key="5">
    <source>
        <dbReference type="EMBL" id="KAF2104247.1"/>
    </source>
</evidence>
<feature type="compositionally biased region" description="Polar residues" evidence="1">
    <location>
        <begin position="2088"/>
        <end position="2102"/>
    </location>
</feature>
<feature type="compositionally biased region" description="Polar residues" evidence="1">
    <location>
        <begin position="749"/>
        <end position="759"/>
    </location>
</feature>
<feature type="compositionally biased region" description="Basic and acidic residues" evidence="1">
    <location>
        <begin position="358"/>
        <end position="380"/>
    </location>
</feature>
<feature type="compositionally biased region" description="Basic and acidic residues" evidence="1">
    <location>
        <begin position="458"/>
        <end position="469"/>
    </location>
</feature>
<feature type="region of interest" description="Disordered" evidence="1">
    <location>
        <begin position="2040"/>
        <end position="2103"/>
    </location>
</feature>
<feature type="compositionally biased region" description="Low complexity" evidence="1">
    <location>
        <begin position="621"/>
        <end position="653"/>
    </location>
</feature>
<feature type="compositionally biased region" description="Low complexity" evidence="1">
    <location>
        <begin position="773"/>
        <end position="789"/>
    </location>
</feature>
<comment type="caution">
    <text evidence="5">The sequence shown here is derived from an EMBL/GenBank/DDBJ whole genome shotgun (WGS) entry which is preliminary data.</text>
</comment>
<feature type="compositionally biased region" description="Basic and acidic residues" evidence="1">
    <location>
        <begin position="1377"/>
        <end position="1388"/>
    </location>
</feature>
<accession>A0A9P4ME94</accession>
<feature type="compositionally biased region" description="Polar residues" evidence="1">
    <location>
        <begin position="1990"/>
        <end position="2001"/>
    </location>
</feature>
<dbReference type="Pfam" id="PF24340">
    <property type="entry name" value="DH_2"/>
    <property type="match status" value="1"/>
</dbReference>
<feature type="compositionally biased region" description="Basic and acidic residues" evidence="1">
    <location>
        <begin position="1048"/>
        <end position="1064"/>
    </location>
</feature>
<dbReference type="Pfam" id="PF24345">
    <property type="entry name" value="PH_24"/>
    <property type="match status" value="1"/>
</dbReference>
<feature type="compositionally biased region" description="Low complexity" evidence="1">
    <location>
        <begin position="2058"/>
        <end position="2084"/>
    </location>
</feature>
<feature type="compositionally biased region" description="Pro residues" evidence="1">
    <location>
        <begin position="2044"/>
        <end position="2053"/>
    </location>
</feature>
<dbReference type="EMBL" id="ML978121">
    <property type="protein sequence ID" value="KAF2104247.1"/>
    <property type="molecule type" value="Genomic_DNA"/>
</dbReference>
<feature type="compositionally biased region" description="Polar residues" evidence="1">
    <location>
        <begin position="1734"/>
        <end position="1743"/>
    </location>
</feature>
<feature type="region of interest" description="Disordered" evidence="1">
    <location>
        <begin position="1048"/>
        <end position="1070"/>
    </location>
</feature>
<feature type="compositionally biased region" description="Basic and acidic residues" evidence="1">
    <location>
        <begin position="226"/>
        <end position="236"/>
    </location>
</feature>
<dbReference type="InterPro" id="IPR056222">
    <property type="entry name" value="PH_23"/>
</dbReference>
<feature type="region of interest" description="Disordered" evidence="1">
    <location>
        <begin position="1"/>
        <end position="146"/>
    </location>
</feature>